<evidence type="ECO:0000256" key="7">
    <source>
        <dbReference type="ARBA" id="ARBA00013188"/>
    </source>
</evidence>
<organism evidence="11 12">
    <name type="scientific">Lactobacillus bombicola</name>
    <dbReference type="NCBI Taxonomy" id="1505723"/>
    <lineage>
        <taxon>Bacteria</taxon>
        <taxon>Bacillati</taxon>
        <taxon>Bacillota</taxon>
        <taxon>Bacilli</taxon>
        <taxon>Lactobacillales</taxon>
        <taxon>Lactobacillaceae</taxon>
        <taxon>Lactobacillus</taxon>
    </lineage>
</organism>
<protein>
    <recommendedName>
        <fullName evidence="7 10">Ribulose-phosphate 3-epimerase</fullName>
        <ecNumber evidence="7 10">5.1.3.1</ecNumber>
    </recommendedName>
</protein>
<dbReference type="EC" id="5.1.3.1" evidence="7 10"/>
<comment type="similarity">
    <text evidence="6">Belongs to the ribulose-phosphate 3-epimerase family.</text>
</comment>
<evidence type="ECO:0000256" key="3">
    <source>
        <dbReference type="ARBA" id="ARBA00001941"/>
    </source>
</evidence>
<comment type="cofactor">
    <cofactor evidence="5">
        <name>Fe(2+)</name>
        <dbReference type="ChEBI" id="CHEBI:29033"/>
    </cofactor>
</comment>
<evidence type="ECO:0000256" key="10">
    <source>
        <dbReference type="NCBIfam" id="TIGR01163"/>
    </source>
</evidence>
<evidence type="ECO:0000256" key="9">
    <source>
        <dbReference type="ARBA" id="ARBA00023235"/>
    </source>
</evidence>
<name>A0A1I1RNW7_9LACO</name>
<dbReference type="InterPro" id="IPR000056">
    <property type="entry name" value="Ribul_P_3_epim-like"/>
</dbReference>
<dbReference type="EMBL" id="FOMN01000002">
    <property type="protein sequence ID" value="SFD35707.1"/>
    <property type="molecule type" value="Genomic_DNA"/>
</dbReference>
<dbReference type="InterPro" id="IPR013785">
    <property type="entry name" value="Aldolase_TIM"/>
</dbReference>
<dbReference type="Gene3D" id="3.20.20.70">
    <property type="entry name" value="Aldolase class I"/>
    <property type="match status" value="1"/>
</dbReference>
<dbReference type="GO" id="GO:0005737">
    <property type="term" value="C:cytoplasm"/>
    <property type="evidence" value="ECO:0007669"/>
    <property type="project" value="UniProtKB-ARBA"/>
</dbReference>
<dbReference type="SUPFAM" id="SSF51366">
    <property type="entry name" value="Ribulose-phoshate binding barrel"/>
    <property type="match status" value="1"/>
</dbReference>
<dbReference type="GO" id="GO:0005975">
    <property type="term" value="P:carbohydrate metabolic process"/>
    <property type="evidence" value="ECO:0007669"/>
    <property type="project" value="InterPro"/>
</dbReference>
<dbReference type="FunFam" id="3.20.20.70:FF:000004">
    <property type="entry name" value="Ribulose-phosphate 3-epimerase"/>
    <property type="match status" value="1"/>
</dbReference>
<dbReference type="GO" id="GO:0004750">
    <property type="term" value="F:D-ribulose-phosphate 3-epimerase activity"/>
    <property type="evidence" value="ECO:0007669"/>
    <property type="project" value="UniProtKB-UniRule"/>
</dbReference>
<dbReference type="InterPro" id="IPR011060">
    <property type="entry name" value="RibuloseP-bd_barrel"/>
</dbReference>
<accession>A0A1I1RNW7</accession>
<comment type="cofactor">
    <cofactor evidence="2">
        <name>Mn(2+)</name>
        <dbReference type="ChEBI" id="CHEBI:29035"/>
    </cofactor>
</comment>
<dbReference type="AlphaFoldDB" id="A0A1I1RNW7"/>
<evidence type="ECO:0000313" key="11">
    <source>
        <dbReference type="EMBL" id="SFD35707.1"/>
    </source>
</evidence>
<dbReference type="PROSITE" id="PS01086">
    <property type="entry name" value="RIBUL_P_3_EPIMER_2"/>
    <property type="match status" value="1"/>
</dbReference>
<proteinExistence type="inferred from homology"/>
<dbReference type="GO" id="GO:0006098">
    <property type="term" value="P:pentose-phosphate shunt"/>
    <property type="evidence" value="ECO:0007669"/>
    <property type="project" value="UniProtKB-UniRule"/>
</dbReference>
<keyword evidence="9" id="KW-0413">Isomerase</keyword>
<dbReference type="PANTHER" id="PTHR11749">
    <property type="entry name" value="RIBULOSE-5-PHOSPHATE-3-EPIMERASE"/>
    <property type="match status" value="1"/>
</dbReference>
<reference evidence="12" key="1">
    <citation type="submission" date="2016-10" db="EMBL/GenBank/DDBJ databases">
        <authorList>
            <person name="Varghese N."/>
            <person name="Submissions S."/>
        </authorList>
    </citation>
    <scope>NUCLEOTIDE SEQUENCE [LARGE SCALE GENOMIC DNA]</scope>
    <source>
        <strain evidence="12">R-53102</strain>
    </source>
</reference>
<dbReference type="NCBIfam" id="TIGR01163">
    <property type="entry name" value="rpe"/>
    <property type="match status" value="1"/>
</dbReference>
<keyword evidence="8" id="KW-0479">Metal-binding</keyword>
<dbReference type="Pfam" id="PF00834">
    <property type="entry name" value="Ribul_P_3_epim"/>
    <property type="match status" value="1"/>
</dbReference>
<dbReference type="Proteomes" id="UP000199599">
    <property type="component" value="Unassembled WGS sequence"/>
</dbReference>
<evidence type="ECO:0000256" key="8">
    <source>
        <dbReference type="ARBA" id="ARBA00022723"/>
    </source>
</evidence>
<dbReference type="CDD" id="cd00429">
    <property type="entry name" value="RPE"/>
    <property type="match status" value="1"/>
</dbReference>
<gene>
    <name evidence="11" type="ORF">SAMN04487792_0449</name>
</gene>
<dbReference type="PROSITE" id="PS01085">
    <property type="entry name" value="RIBUL_P_3_EPIMER_1"/>
    <property type="match status" value="1"/>
</dbReference>
<evidence type="ECO:0000313" key="12">
    <source>
        <dbReference type="Proteomes" id="UP000199599"/>
    </source>
</evidence>
<evidence type="ECO:0000256" key="5">
    <source>
        <dbReference type="ARBA" id="ARBA00001954"/>
    </source>
</evidence>
<evidence type="ECO:0000256" key="6">
    <source>
        <dbReference type="ARBA" id="ARBA00009541"/>
    </source>
</evidence>
<dbReference type="GO" id="GO:0046872">
    <property type="term" value="F:metal ion binding"/>
    <property type="evidence" value="ECO:0007669"/>
    <property type="project" value="UniProtKB-KW"/>
</dbReference>
<comment type="cofactor">
    <cofactor evidence="4">
        <name>Zn(2+)</name>
        <dbReference type="ChEBI" id="CHEBI:29105"/>
    </cofactor>
</comment>
<comment type="catalytic activity">
    <reaction evidence="1">
        <text>D-ribulose 5-phosphate = D-xylulose 5-phosphate</text>
        <dbReference type="Rhea" id="RHEA:13677"/>
        <dbReference type="ChEBI" id="CHEBI:57737"/>
        <dbReference type="ChEBI" id="CHEBI:58121"/>
        <dbReference type="EC" id="5.1.3.1"/>
    </reaction>
</comment>
<sequence length="216" mass="23758">MERLLCPSMMCANLANIKSEVSNLIKAGVDIFHMDVMDGIFVPNFALGLEDYKAIRSLTSLPMDAHLMIKNPNQYINLFSNAGADIIYIHPETDPIPTSTLLKIRSLGKRPGIAINPGTSIETIKELLPLADYVMVMTVNPGFAGQKFLDFVIPKIKNLAQQKQEKDFTLMVDGAISPGKIKELSAIGVDGFILGTSTLFGKQENYSEIIKKLRGE</sequence>
<comment type="cofactor">
    <cofactor evidence="3">
        <name>Co(2+)</name>
        <dbReference type="ChEBI" id="CHEBI:48828"/>
    </cofactor>
</comment>
<evidence type="ECO:0000256" key="2">
    <source>
        <dbReference type="ARBA" id="ARBA00001936"/>
    </source>
</evidence>
<dbReference type="RefSeq" id="WP_090092400.1">
    <property type="nucleotide sequence ID" value="NZ_CBCRVU010000002.1"/>
</dbReference>
<dbReference type="NCBIfam" id="NF004076">
    <property type="entry name" value="PRK05581.1-4"/>
    <property type="match status" value="1"/>
</dbReference>
<evidence type="ECO:0000256" key="1">
    <source>
        <dbReference type="ARBA" id="ARBA00001782"/>
    </source>
</evidence>
<dbReference type="STRING" id="1505723.SAMN04487792_0449"/>
<evidence type="ECO:0000256" key="4">
    <source>
        <dbReference type="ARBA" id="ARBA00001947"/>
    </source>
</evidence>
<dbReference type="InterPro" id="IPR026019">
    <property type="entry name" value="Ribul_P_3_epim"/>
</dbReference>